<feature type="domain" description="Core" evidence="1">
    <location>
        <begin position="1"/>
        <end position="85"/>
    </location>
</feature>
<evidence type="ECO:0000313" key="3">
    <source>
        <dbReference type="Proteomes" id="UP000648182"/>
    </source>
</evidence>
<dbReference type="SUPFAM" id="SSF89360">
    <property type="entry name" value="HesB-like domain"/>
    <property type="match status" value="1"/>
</dbReference>
<evidence type="ECO:0000259" key="1">
    <source>
        <dbReference type="Pfam" id="PF01521"/>
    </source>
</evidence>
<protein>
    <submittedName>
        <fullName evidence="2">Iron-sulfur cluster biosynthesis family protein</fullName>
    </submittedName>
</protein>
<dbReference type="Pfam" id="PF01521">
    <property type="entry name" value="Fe-S_biosyn"/>
    <property type="match status" value="1"/>
</dbReference>
<keyword evidence="3" id="KW-1185">Reference proteome</keyword>
<reference evidence="2 3" key="1">
    <citation type="submission" date="2020-08" db="EMBL/GenBank/DDBJ databases">
        <title>A Genomic Blueprint of the Chicken Gut Microbiome.</title>
        <authorList>
            <person name="Gilroy R."/>
            <person name="Ravi A."/>
            <person name="Getino M."/>
            <person name="Pursley I."/>
            <person name="Horton D.L."/>
            <person name="Alikhan N.-F."/>
            <person name="Baker D."/>
            <person name="Gharbi K."/>
            <person name="Hall N."/>
            <person name="Watson M."/>
            <person name="Adriaenssens E.M."/>
            <person name="Foster-Nyarko E."/>
            <person name="Jarju S."/>
            <person name="Secka A."/>
            <person name="Antonio M."/>
            <person name="Oren A."/>
            <person name="Chaudhuri R."/>
            <person name="La Ragione R.M."/>
            <person name="Hildebrand F."/>
            <person name="Pallen M.J."/>
        </authorList>
    </citation>
    <scope>NUCLEOTIDE SEQUENCE [LARGE SCALE GENOMIC DNA]</scope>
    <source>
        <strain evidence="2 3">Sa1BUA2</strain>
    </source>
</reference>
<accession>A0ABR8VQY7</accession>
<organism evidence="2 3">
    <name type="scientific">Bacillus norwichensis</name>
    <dbReference type="NCBI Taxonomy" id="2762217"/>
    <lineage>
        <taxon>Bacteria</taxon>
        <taxon>Bacillati</taxon>
        <taxon>Bacillota</taxon>
        <taxon>Bacilli</taxon>
        <taxon>Bacillales</taxon>
        <taxon>Bacillaceae</taxon>
        <taxon>Bacillus</taxon>
    </lineage>
</organism>
<dbReference type="EMBL" id="JACSPV010000050">
    <property type="protein sequence ID" value="MBD8007186.1"/>
    <property type="molecule type" value="Genomic_DNA"/>
</dbReference>
<comment type="caution">
    <text evidence="2">The sequence shown here is derived from an EMBL/GenBank/DDBJ whole genome shotgun (WGS) entry which is preliminary data.</text>
</comment>
<proteinExistence type="predicted"/>
<gene>
    <name evidence="2" type="ORF">H9631_19165</name>
</gene>
<dbReference type="RefSeq" id="WP_191815662.1">
    <property type="nucleotide sequence ID" value="NZ_JACSPV010000050.1"/>
</dbReference>
<dbReference type="Proteomes" id="UP000648182">
    <property type="component" value="Unassembled WGS sequence"/>
</dbReference>
<dbReference type="Gene3D" id="2.60.300.12">
    <property type="entry name" value="HesB-like domain"/>
    <property type="match status" value="1"/>
</dbReference>
<dbReference type="InterPro" id="IPR000361">
    <property type="entry name" value="ATAP_core_dom"/>
</dbReference>
<sequence>MLITLTESALKKLELLDIKEGKLPRIDADVRGGCGISVSFRFIIDDPRKNDYMVKYNGIKIGIDRFTFRNLGDVTEIDYTEENGFIVGDHFSSGACAIEFNHKF</sequence>
<dbReference type="InterPro" id="IPR035903">
    <property type="entry name" value="HesB-like_dom_sf"/>
</dbReference>
<evidence type="ECO:0000313" key="2">
    <source>
        <dbReference type="EMBL" id="MBD8007186.1"/>
    </source>
</evidence>
<name>A0ABR8VQY7_9BACI</name>